<comment type="caution">
    <text evidence="2">The sequence shown here is derived from an EMBL/GenBank/DDBJ whole genome shotgun (WGS) entry which is preliminary data.</text>
</comment>
<dbReference type="EMBL" id="JANPWB010000011">
    <property type="protein sequence ID" value="KAJ1123652.1"/>
    <property type="molecule type" value="Genomic_DNA"/>
</dbReference>
<protein>
    <submittedName>
        <fullName evidence="2">Uncharacterized protein</fullName>
    </submittedName>
</protein>
<proteinExistence type="predicted"/>
<evidence type="ECO:0000256" key="1">
    <source>
        <dbReference type="SAM" id="MobiDB-lite"/>
    </source>
</evidence>
<feature type="region of interest" description="Disordered" evidence="1">
    <location>
        <begin position="67"/>
        <end position="133"/>
    </location>
</feature>
<keyword evidence="3" id="KW-1185">Reference proteome</keyword>
<organism evidence="2 3">
    <name type="scientific">Pleurodeles waltl</name>
    <name type="common">Iberian ribbed newt</name>
    <dbReference type="NCBI Taxonomy" id="8319"/>
    <lineage>
        <taxon>Eukaryota</taxon>
        <taxon>Metazoa</taxon>
        <taxon>Chordata</taxon>
        <taxon>Craniata</taxon>
        <taxon>Vertebrata</taxon>
        <taxon>Euteleostomi</taxon>
        <taxon>Amphibia</taxon>
        <taxon>Batrachia</taxon>
        <taxon>Caudata</taxon>
        <taxon>Salamandroidea</taxon>
        <taxon>Salamandridae</taxon>
        <taxon>Pleurodelinae</taxon>
        <taxon>Pleurodeles</taxon>
    </lineage>
</organism>
<feature type="compositionally biased region" description="Basic and acidic residues" evidence="1">
    <location>
        <begin position="67"/>
        <end position="84"/>
    </location>
</feature>
<dbReference type="Proteomes" id="UP001066276">
    <property type="component" value="Chromosome 7"/>
</dbReference>
<accession>A0AAV7P8I8</accession>
<evidence type="ECO:0000313" key="2">
    <source>
        <dbReference type="EMBL" id="KAJ1123652.1"/>
    </source>
</evidence>
<name>A0AAV7P8I8_PLEWA</name>
<evidence type="ECO:0000313" key="3">
    <source>
        <dbReference type="Proteomes" id="UP001066276"/>
    </source>
</evidence>
<sequence length="174" mass="19254">MESRFPHPCKECEGVGSPGGQIPEPLCGCLDNADANTGNPDVRVLGMIKTDDWDSRAWKFQLRKTLEQEGEETKTKTEEKRNEGGQRTLSRAVSRTLQQRRRLQKVKNSATSQEGRGCTRRRGPATNKDGHLELELREAWGSDRGRGAPDVAVFIFFAQEPPHVMEPAPGGAVA</sequence>
<gene>
    <name evidence="2" type="ORF">NDU88_002120</name>
</gene>
<reference evidence="2" key="1">
    <citation type="journal article" date="2022" name="bioRxiv">
        <title>Sequencing and chromosome-scale assembly of the giantPleurodeles waltlgenome.</title>
        <authorList>
            <person name="Brown T."/>
            <person name="Elewa A."/>
            <person name="Iarovenko S."/>
            <person name="Subramanian E."/>
            <person name="Araus A.J."/>
            <person name="Petzold A."/>
            <person name="Susuki M."/>
            <person name="Suzuki K.-i.T."/>
            <person name="Hayashi T."/>
            <person name="Toyoda A."/>
            <person name="Oliveira C."/>
            <person name="Osipova E."/>
            <person name="Leigh N.D."/>
            <person name="Simon A."/>
            <person name="Yun M.H."/>
        </authorList>
    </citation>
    <scope>NUCLEOTIDE SEQUENCE</scope>
    <source>
        <strain evidence="2">20211129_DDA</strain>
        <tissue evidence="2">Liver</tissue>
    </source>
</reference>
<dbReference type="AlphaFoldDB" id="A0AAV7P8I8"/>
<feature type="compositionally biased region" description="Polar residues" evidence="1">
    <location>
        <begin position="85"/>
        <end position="97"/>
    </location>
</feature>